<evidence type="ECO:0000313" key="4">
    <source>
        <dbReference type="Proteomes" id="UP001274896"/>
    </source>
</evidence>
<evidence type="ECO:0000259" key="2">
    <source>
        <dbReference type="PROSITE" id="PS50041"/>
    </source>
</evidence>
<dbReference type="SUPFAM" id="SSF56436">
    <property type="entry name" value="C-type lectin-like"/>
    <property type="match status" value="1"/>
</dbReference>
<accession>A0AAE0Q010</accession>
<keyword evidence="4" id="KW-1185">Reference proteome</keyword>
<keyword evidence="1" id="KW-1015">Disulfide bond</keyword>
<organism evidence="3 4">
    <name type="scientific">Hemibagrus guttatus</name>
    <dbReference type="NCBI Taxonomy" id="175788"/>
    <lineage>
        <taxon>Eukaryota</taxon>
        <taxon>Metazoa</taxon>
        <taxon>Chordata</taxon>
        <taxon>Craniata</taxon>
        <taxon>Vertebrata</taxon>
        <taxon>Euteleostomi</taxon>
        <taxon>Actinopterygii</taxon>
        <taxon>Neopterygii</taxon>
        <taxon>Teleostei</taxon>
        <taxon>Ostariophysi</taxon>
        <taxon>Siluriformes</taxon>
        <taxon>Bagridae</taxon>
        <taxon>Hemibagrus</taxon>
    </lineage>
</organism>
<feature type="non-terminal residue" evidence="3">
    <location>
        <position position="1"/>
    </location>
</feature>
<protein>
    <recommendedName>
        <fullName evidence="2">C-type lectin domain-containing protein</fullName>
    </recommendedName>
</protein>
<reference evidence="3" key="1">
    <citation type="submission" date="2023-06" db="EMBL/GenBank/DDBJ databases">
        <title>Male Hemibagrus guttatus genome.</title>
        <authorList>
            <person name="Bian C."/>
        </authorList>
    </citation>
    <scope>NUCLEOTIDE SEQUENCE</scope>
    <source>
        <strain evidence="3">Male_cb2023</strain>
        <tissue evidence="3">Muscle</tissue>
    </source>
</reference>
<dbReference type="Pfam" id="PF00059">
    <property type="entry name" value="Lectin_C"/>
    <property type="match status" value="1"/>
</dbReference>
<gene>
    <name evidence="3" type="ORF">QTP70_030304</name>
</gene>
<dbReference type="CDD" id="cd00037">
    <property type="entry name" value="CLECT"/>
    <property type="match status" value="1"/>
</dbReference>
<evidence type="ECO:0000313" key="3">
    <source>
        <dbReference type="EMBL" id="KAK3511099.1"/>
    </source>
</evidence>
<dbReference type="InterPro" id="IPR018378">
    <property type="entry name" value="C-type_lectin_CS"/>
</dbReference>
<dbReference type="PROSITE" id="PS00615">
    <property type="entry name" value="C_TYPE_LECTIN_1"/>
    <property type="match status" value="1"/>
</dbReference>
<name>A0AAE0Q010_9TELE</name>
<dbReference type="PRINTS" id="PR01504">
    <property type="entry name" value="PNCREATITSAP"/>
</dbReference>
<feature type="domain" description="C-type lectin" evidence="2">
    <location>
        <begin position="56"/>
        <end position="174"/>
    </location>
</feature>
<comment type="caution">
    <text evidence="3">The sequence shown here is derived from an EMBL/GenBank/DDBJ whole genome shotgun (WGS) entry which is preliminary data.</text>
</comment>
<proteinExistence type="predicted"/>
<evidence type="ECO:0000256" key="1">
    <source>
        <dbReference type="ARBA" id="ARBA00023157"/>
    </source>
</evidence>
<dbReference type="InterPro" id="IPR016187">
    <property type="entry name" value="CTDL_fold"/>
</dbReference>
<dbReference type="AlphaFoldDB" id="A0AAE0Q010"/>
<dbReference type="InterPro" id="IPR001304">
    <property type="entry name" value="C-type_lectin-like"/>
</dbReference>
<dbReference type="PROSITE" id="PS50041">
    <property type="entry name" value="C_TYPE_LECTIN_2"/>
    <property type="match status" value="1"/>
</dbReference>
<dbReference type="PANTHER" id="PTHR22803">
    <property type="entry name" value="MANNOSE, PHOSPHOLIPASE, LECTIN RECEPTOR RELATED"/>
    <property type="match status" value="1"/>
</dbReference>
<dbReference type="InterPro" id="IPR016186">
    <property type="entry name" value="C-type_lectin-like/link_sf"/>
</dbReference>
<dbReference type="InterPro" id="IPR050111">
    <property type="entry name" value="C-type_lectin/snaclec_domain"/>
</dbReference>
<dbReference type="SMART" id="SM00034">
    <property type="entry name" value="CLECT"/>
    <property type="match status" value="1"/>
</dbReference>
<dbReference type="EMBL" id="JAUCMX010000025">
    <property type="protein sequence ID" value="KAK3511099.1"/>
    <property type="molecule type" value="Genomic_DNA"/>
</dbReference>
<dbReference type="Gene3D" id="3.10.100.10">
    <property type="entry name" value="Mannose-Binding Protein A, subunit A"/>
    <property type="match status" value="1"/>
</dbReference>
<dbReference type="Proteomes" id="UP001274896">
    <property type="component" value="Unassembled WGS sequence"/>
</dbReference>
<sequence>QKSLWSESGAVWWTLTILKEIFIKMKILIVFVLLTLAFSACDATSEPRCLDGWKGFGRKCYKYIDEEKSWAEAEIYCQVLGGNLASVHSNQTQAFLKRMGKISGSYKRTWIGAQDATQNSIWLWSDGSTFDFSAWHSGEPNHAGGREHCIEMNYGGEVKWNDARCDLKLYFMCQKYKSLPSKCWLK</sequence>